<dbReference type="AlphaFoldDB" id="A0A9X3YJV2"/>
<comment type="caution">
    <text evidence="2">The sequence shown here is derived from an EMBL/GenBank/DDBJ whole genome shotgun (WGS) entry which is preliminary data.</text>
</comment>
<dbReference type="Proteomes" id="UP001139971">
    <property type="component" value="Unassembled WGS sequence"/>
</dbReference>
<dbReference type="EMBL" id="JAOVZO020000003">
    <property type="protein sequence ID" value="MDC8012033.1"/>
    <property type="molecule type" value="Genomic_DNA"/>
</dbReference>
<dbReference type="RefSeq" id="WP_263543295.1">
    <property type="nucleotide sequence ID" value="NZ_JAOVZO020000003.1"/>
</dbReference>
<name>A0A9X3YJV2_9GAMM</name>
<sequence length="105" mass="10947">MALSSQEMILALRAPNAHWLAALVNALDEALLDPDFGAQQRAIVCQLLQSGIVPHGVARAADARFAQFEQSFGDVEAAEVDETAPTASPANPGRPKLTLVGNAAA</sequence>
<feature type="region of interest" description="Disordered" evidence="1">
    <location>
        <begin position="78"/>
        <end position="105"/>
    </location>
</feature>
<accession>A0A9X3YJV2</accession>
<organism evidence="2 3">
    <name type="scientific">Tahibacter soli</name>
    <dbReference type="NCBI Taxonomy" id="2983605"/>
    <lineage>
        <taxon>Bacteria</taxon>
        <taxon>Pseudomonadati</taxon>
        <taxon>Pseudomonadota</taxon>
        <taxon>Gammaproteobacteria</taxon>
        <taxon>Lysobacterales</taxon>
        <taxon>Rhodanobacteraceae</taxon>
        <taxon>Tahibacter</taxon>
    </lineage>
</organism>
<evidence type="ECO:0000313" key="3">
    <source>
        <dbReference type="Proteomes" id="UP001139971"/>
    </source>
</evidence>
<gene>
    <name evidence="2" type="ORF">OD750_005685</name>
</gene>
<protein>
    <submittedName>
        <fullName evidence="2">Uncharacterized protein</fullName>
    </submittedName>
</protein>
<reference evidence="2" key="1">
    <citation type="submission" date="2023-02" db="EMBL/GenBank/DDBJ databases">
        <title>Tahibacter soli sp. nov. isolated from soil.</title>
        <authorList>
            <person name="Baek J.H."/>
            <person name="Lee J.K."/>
            <person name="Choi D.G."/>
            <person name="Jeon C.O."/>
        </authorList>
    </citation>
    <scope>NUCLEOTIDE SEQUENCE</scope>
    <source>
        <strain evidence="2">BL</strain>
    </source>
</reference>
<proteinExistence type="predicted"/>
<evidence type="ECO:0000256" key="1">
    <source>
        <dbReference type="SAM" id="MobiDB-lite"/>
    </source>
</evidence>
<evidence type="ECO:0000313" key="2">
    <source>
        <dbReference type="EMBL" id="MDC8012033.1"/>
    </source>
</evidence>
<keyword evidence="3" id="KW-1185">Reference proteome</keyword>